<dbReference type="AlphaFoldDB" id="A0A0D0AXX7"/>
<reference evidence="3" key="2">
    <citation type="submission" date="2015-01" db="EMBL/GenBank/DDBJ databases">
        <title>Evolutionary Origins and Diversification of the Mycorrhizal Mutualists.</title>
        <authorList>
            <consortium name="DOE Joint Genome Institute"/>
            <consortium name="Mycorrhizal Genomics Consortium"/>
            <person name="Kohler A."/>
            <person name="Kuo A."/>
            <person name="Nagy L.G."/>
            <person name="Floudas D."/>
            <person name="Copeland A."/>
            <person name="Barry K.W."/>
            <person name="Cichocki N."/>
            <person name="Veneault-Fourrey C."/>
            <person name="LaButti K."/>
            <person name="Lindquist E.A."/>
            <person name="Lipzen A."/>
            <person name="Lundell T."/>
            <person name="Morin E."/>
            <person name="Murat C."/>
            <person name="Riley R."/>
            <person name="Ohm R."/>
            <person name="Sun H."/>
            <person name="Tunlid A."/>
            <person name="Henrissat B."/>
            <person name="Grigoriev I.V."/>
            <person name="Hibbett D.S."/>
            <person name="Martin F."/>
        </authorList>
    </citation>
    <scope>NUCLEOTIDE SEQUENCE [LARGE SCALE GENOMIC DNA]</scope>
    <source>
        <strain evidence="3">UH-Slu-Lm8-n1</strain>
    </source>
</reference>
<name>A0A0D0AXX7_9AGAM</name>
<sequence length="502" mass="57208">MHQALLVPEILLDIFAHVNESVDLPYDDSPCERSLSRQSLASLATTCKAFHEPAMDFLWANIDELEPLLGCVTRLHPMIYRGDAGPSESWSEGVEPLSEHEAYQFLRHAVRVRSIDISSDRNFHLLTVFPTETCIFPRLQSLLWQVEAPNNMYLHRFLSHTLRFGYLSAIHPALKSIGTHCTSLEALTIGDAEDLRGDEPFLLAETIRSCTQLRHLGCPPLEWEAWDHLSNLPTLLKLEIGSGSWPLDRHDLTFAPFLNVTILNFYVQTASYTVTALQRSEFPSLQQFEMHVQVMPFAQAEQLFCALSQCNTCHTLEYIVIFSFDTDGDSDEEPSDNSFTAITQFLHFTQLRTLGLVFENYPVYLDNDLLLRAMSSWPHIRYMTLANHQLRPPTITFRGLFDGLRLCPHLDSLQLHLDAVNIDIDPETESFQHTSLQKFNVGFSNVEDVEAATRIIFSMLPCVEQVRHADENQWDKVNQRLKYLKSSAVLDPHITLEPAPAT</sequence>
<accession>A0A0D0AXX7</accession>
<gene>
    <name evidence="2" type="ORF">CY34DRAFT_811026</name>
</gene>
<proteinExistence type="predicted"/>
<evidence type="ECO:0000259" key="1">
    <source>
        <dbReference type="Pfam" id="PF12937"/>
    </source>
</evidence>
<keyword evidence="3" id="KW-1185">Reference proteome</keyword>
<dbReference type="Proteomes" id="UP000054485">
    <property type="component" value="Unassembled WGS sequence"/>
</dbReference>
<dbReference type="OrthoDB" id="3543113at2759"/>
<protein>
    <recommendedName>
        <fullName evidence="1">F-box domain-containing protein</fullName>
    </recommendedName>
</protein>
<feature type="domain" description="F-box" evidence="1">
    <location>
        <begin position="8"/>
        <end position="63"/>
    </location>
</feature>
<reference evidence="2 3" key="1">
    <citation type="submission" date="2014-04" db="EMBL/GenBank/DDBJ databases">
        <authorList>
            <consortium name="DOE Joint Genome Institute"/>
            <person name="Kuo A."/>
            <person name="Ruytinx J."/>
            <person name="Rineau F."/>
            <person name="Colpaert J."/>
            <person name="Kohler A."/>
            <person name="Nagy L.G."/>
            <person name="Floudas D."/>
            <person name="Copeland A."/>
            <person name="Barry K.W."/>
            <person name="Cichocki N."/>
            <person name="Veneault-Fourrey C."/>
            <person name="LaButti K."/>
            <person name="Lindquist E.A."/>
            <person name="Lipzen A."/>
            <person name="Lundell T."/>
            <person name="Morin E."/>
            <person name="Murat C."/>
            <person name="Sun H."/>
            <person name="Tunlid A."/>
            <person name="Henrissat B."/>
            <person name="Grigoriev I.V."/>
            <person name="Hibbett D.S."/>
            <person name="Martin F."/>
            <person name="Nordberg H.P."/>
            <person name="Cantor M.N."/>
            <person name="Hua S.X."/>
        </authorList>
    </citation>
    <scope>NUCLEOTIDE SEQUENCE [LARGE SCALE GENOMIC DNA]</scope>
    <source>
        <strain evidence="2 3">UH-Slu-Lm8-n1</strain>
    </source>
</reference>
<evidence type="ECO:0000313" key="3">
    <source>
        <dbReference type="Proteomes" id="UP000054485"/>
    </source>
</evidence>
<dbReference type="InterPro" id="IPR001810">
    <property type="entry name" value="F-box_dom"/>
</dbReference>
<dbReference type="STRING" id="930992.A0A0D0AXX7"/>
<dbReference type="SUPFAM" id="SSF52047">
    <property type="entry name" value="RNI-like"/>
    <property type="match status" value="1"/>
</dbReference>
<dbReference type="Gene3D" id="3.80.10.10">
    <property type="entry name" value="Ribonuclease Inhibitor"/>
    <property type="match status" value="1"/>
</dbReference>
<organism evidence="2 3">
    <name type="scientific">Suillus luteus UH-Slu-Lm8-n1</name>
    <dbReference type="NCBI Taxonomy" id="930992"/>
    <lineage>
        <taxon>Eukaryota</taxon>
        <taxon>Fungi</taxon>
        <taxon>Dikarya</taxon>
        <taxon>Basidiomycota</taxon>
        <taxon>Agaricomycotina</taxon>
        <taxon>Agaricomycetes</taxon>
        <taxon>Agaricomycetidae</taxon>
        <taxon>Boletales</taxon>
        <taxon>Suillineae</taxon>
        <taxon>Suillaceae</taxon>
        <taxon>Suillus</taxon>
    </lineage>
</organism>
<dbReference type="EMBL" id="KN835503">
    <property type="protein sequence ID" value="KIK36738.1"/>
    <property type="molecule type" value="Genomic_DNA"/>
</dbReference>
<dbReference type="InterPro" id="IPR032675">
    <property type="entry name" value="LRR_dom_sf"/>
</dbReference>
<evidence type="ECO:0000313" key="2">
    <source>
        <dbReference type="EMBL" id="KIK36738.1"/>
    </source>
</evidence>
<dbReference type="InParanoid" id="A0A0D0AXX7"/>
<dbReference type="HOGENOM" id="CLU_021164_0_2_1"/>
<dbReference type="Pfam" id="PF12937">
    <property type="entry name" value="F-box-like"/>
    <property type="match status" value="1"/>
</dbReference>